<dbReference type="Proteomes" id="UP000095286">
    <property type="component" value="Unplaced"/>
</dbReference>
<evidence type="ECO:0000313" key="1">
    <source>
        <dbReference type="Proteomes" id="UP000095286"/>
    </source>
</evidence>
<sequence length="321" mass="36848">MSRKVEQKEKQTSAKYRYVEVIDRDLLKTTKIPVKGSRFFTDIYNSPLSSSIISTLKYLDAKTDLFLDKNVKYTGMISDTAVKSLKRSQNGKYYYRGTDPIISAAISGNVPIYVAKDFQLFLNSMKAKIDLKNSVKKGNTSSRKCGALALTGNFIKAEHMHEDKGVFVQKQLSSDRICKVYICSDAGKSIFHKCSRDEAYRKMQRIKHRYVSAEKKLKLEGYCEYCAFREKTNRFKHTATEGHLKKVSEHLSSLDELGDQIGYITQKMDVIKSFPFPQNKRCTLECPSYLAPKMYNKPTPVQESVRQSESYRYSEAESCYD</sequence>
<name>A0AC35TRE5_9BILA</name>
<reference evidence="2" key="1">
    <citation type="submission" date="2016-11" db="UniProtKB">
        <authorList>
            <consortium name="WormBaseParasite"/>
        </authorList>
    </citation>
    <scope>IDENTIFICATION</scope>
    <source>
        <strain evidence="2">KR3021</strain>
    </source>
</reference>
<dbReference type="WBParaSite" id="RSKR_0000337075.1">
    <property type="protein sequence ID" value="RSKR_0000337075.1"/>
    <property type="gene ID" value="RSKR_0000337075"/>
</dbReference>
<accession>A0AC35TRE5</accession>
<protein>
    <submittedName>
        <fullName evidence="2">DBF4-type domain-containing protein</fullName>
    </submittedName>
</protein>
<proteinExistence type="predicted"/>
<organism evidence="1 2">
    <name type="scientific">Rhabditophanes sp. KR3021</name>
    <dbReference type="NCBI Taxonomy" id="114890"/>
    <lineage>
        <taxon>Eukaryota</taxon>
        <taxon>Metazoa</taxon>
        <taxon>Ecdysozoa</taxon>
        <taxon>Nematoda</taxon>
        <taxon>Chromadorea</taxon>
        <taxon>Rhabditida</taxon>
        <taxon>Tylenchina</taxon>
        <taxon>Panagrolaimomorpha</taxon>
        <taxon>Strongyloidoidea</taxon>
        <taxon>Alloionematidae</taxon>
        <taxon>Rhabditophanes</taxon>
    </lineage>
</organism>
<evidence type="ECO:0000313" key="2">
    <source>
        <dbReference type="WBParaSite" id="RSKR_0000337075.1"/>
    </source>
</evidence>